<organism evidence="6 7">
    <name type="scientific">Colwellia echini</name>
    <dbReference type="NCBI Taxonomy" id="1982103"/>
    <lineage>
        <taxon>Bacteria</taxon>
        <taxon>Pseudomonadati</taxon>
        <taxon>Pseudomonadota</taxon>
        <taxon>Gammaproteobacteria</taxon>
        <taxon>Alteromonadales</taxon>
        <taxon>Colwelliaceae</taxon>
        <taxon>Colwellia</taxon>
    </lineage>
</organism>
<feature type="compositionally biased region" description="Basic and acidic residues" evidence="4">
    <location>
        <begin position="242"/>
        <end position="252"/>
    </location>
</feature>
<dbReference type="PANTHER" id="PTHR42781:SF8">
    <property type="entry name" value="BICARBONATE TRANSPORT ATP-BINDING PROTEIN CMPC"/>
    <property type="match status" value="1"/>
</dbReference>
<keyword evidence="3 6" id="KW-0067">ATP-binding</keyword>
<dbReference type="Pfam" id="PF00005">
    <property type="entry name" value="ABC_tran"/>
    <property type="match status" value="1"/>
</dbReference>
<dbReference type="InterPro" id="IPR003593">
    <property type="entry name" value="AAA+_ATPase"/>
</dbReference>
<keyword evidence="1" id="KW-0813">Transport</keyword>
<dbReference type="GO" id="GO:0005524">
    <property type="term" value="F:ATP binding"/>
    <property type="evidence" value="ECO:0007669"/>
    <property type="project" value="UniProtKB-KW"/>
</dbReference>
<evidence type="ECO:0000313" key="7">
    <source>
        <dbReference type="Proteomes" id="UP000815846"/>
    </source>
</evidence>
<evidence type="ECO:0000259" key="5">
    <source>
        <dbReference type="PROSITE" id="PS50893"/>
    </source>
</evidence>
<dbReference type="SMART" id="SM00382">
    <property type="entry name" value="AAA"/>
    <property type="match status" value="1"/>
</dbReference>
<evidence type="ECO:0000256" key="4">
    <source>
        <dbReference type="SAM" id="MobiDB-lite"/>
    </source>
</evidence>
<evidence type="ECO:0000256" key="1">
    <source>
        <dbReference type="ARBA" id="ARBA00022448"/>
    </source>
</evidence>
<dbReference type="InterPro" id="IPR017871">
    <property type="entry name" value="ABC_transporter-like_CS"/>
</dbReference>
<evidence type="ECO:0000313" key="6">
    <source>
        <dbReference type="EMBL" id="TYK66626.1"/>
    </source>
</evidence>
<dbReference type="InterPro" id="IPR050093">
    <property type="entry name" value="ABC_SmlMolc_Importer"/>
</dbReference>
<dbReference type="EMBL" id="PJAI02000003">
    <property type="protein sequence ID" value="TYK66626.1"/>
    <property type="molecule type" value="Genomic_DNA"/>
</dbReference>
<proteinExistence type="predicted"/>
<feature type="region of interest" description="Disordered" evidence="4">
    <location>
        <begin position="241"/>
        <end position="267"/>
    </location>
</feature>
<sequence length="267" mass="29916">MSFLEIKNVWKSYGDAQILERLNLTVKQGEFVSMVGASGCGKSTFLNMLLGKEKQTKGEILLEGKPLVQEPDEERGIVFQRYSVFPHLTVLQNVMIADEFSNAKLLGFVFGKKKAEIKAKATEFIDAVGLTPALNKYPHELSGGMQQRLAIAQALMKKPKILLLDEPFGALDPGIRADMHVLIRDIWQKNNLTIFMVTHDIKEGFELGSRVWVFDKLRHDPQAPNAYGAQVTYDLDISSETNKSDSKMKIDELSTPSSNPIMQEEKA</sequence>
<dbReference type="PROSITE" id="PS00211">
    <property type="entry name" value="ABC_TRANSPORTER_1"/>
    <property type="match status" value="1"/>
</dbReference>
<dbReference type="Gene3D" id="3.40.50.300">
    <property type="entry name" value="P-loop containing nucleotide triphosphate hydrolases"/>
    <property type="match status" value="1"/>
</dbReference>
<gene>
    <name evidence="6" type="ORF">CWS31_004640</name>
</gene>
<keyword evidence="2" id="KW-0547">Nucleotide-binding</keyword>
<feature type="domain" description="ABC transporter" evidence="5">
    <location>
        <begin position="4"/>
        <end position="241"/>
    </location>
</feature>
<accession>A0ABY3MZQ9</accession>
<dbReference type="Proteomes" id="UP000815846">
    <property type="component" value="Unassembled WGS sequence"/>
</dbReference>
<dbReference type="InterPro" id="IPR003439">
    <property type="entry name" value="ABC_transporter-like_ATP-bd"/>
</dbReference>
<name>A0ABY3MZQ9_9GAMM</name>
<dbReference type="SUPFAM" id="SSF52540">
    <property type="entry name" value="P-loop containing nucleoside triphosphate hydrolases"/>
    <property type="match status" value="1"/>
</dbReference>
<dbReference type="CDD" id="cd03293">
    <property type="entry name" value="ABC_NrtD_SsuB_transporters"/>
    <property type="match status" value="1"/>
</dbReference>
<keyword evidence="7" id="KW-1185">Reference proteome</keyword>
<evidence type="ECO:0000256" key="3">
    <source>
        <dbReference type="ARBA" id="ARBA00022840"/>
    </source>
</evidence>
<dbReference type="InterPro" id="IPR027417">
    <property type="entry name" value="P-loop_NTPase"/>
</dbReference>
<dbReference type="PANTHER" id="PTHR42781">
    <property type="entry name" value="SPERMIDINE/PUTRESCINE IMPORT ATP-BINDING PROTEIN POTA"/>
    <property type="match status" value="1"/>
</dbReference>
<dbReference type="RefSeq" id="WP_101344708.1">
    <property type="nucleotide sequence ID" value="NZ_PJAI02000003.1"/>
</dbReference>
<protein>
    <submittedName>
        <fullName evidence="6">ABC transporter ATP-binding protein</fullName>
    </submittedName>
</protein>
<comment type="caution">
    <text evidence="6">The sequence shown here is derived from an EMBL/GenBank/DDBJ whole genome shotgun (WGS) entry which is preliminary data.</text>
</comment>
<dbReference type="PROSITE" id="PS50893">
    <property type="entry name" value="ABC_TRANSPORTER_2"/>
    <property type="match status" value="1"/>
</dbReference>
<reference evidence="6 7" key="1">
    <citation type="submission" date="2019-08" db="EMBL/GenBank/DDBJ databases">
        <title>Microbe sample from Colwellia echini.</title>
        <authorList>
            <person name="Christiansen L."/>
            <person name="Pathiraja D."/>
            <person name="Schultz-Johansen M."/>
            <person name="Choi I.-G."/>
            <person name="Stougaard P."/>
        </authorList>
    </citation>
    <scope>NUCLEOTIDE SEQUENCE [LARGE SCALE GENOMIC DNA]</scope>
    <source>
        <strain evidence="6 7">A3</strain>
    </source>
</reference>
<evidence type="ECO:0000256" key="2">
    <source>
        <dbReference type="ARBA" id="ARBA00022741"/>
    </source>
</evidence>